<dbReference type="InterPro" id="IPR013656">
    <property type="entry name" value="PAS_4"/>
</dbReference>
<keyword evidence="8" id="KW-1185">Reference proteome</keyword>
<keyword evidence="5" id="KW-0804">Transcription</keyword>
<evidence type="ECO:0000256" key="3">
    <source>
        <dbReference type="ARBA" id="ARBA00023015"/>
    </source>
</evidence>
<evidence type="ECO:0000256" key="5">
    <source>
        <dbReference type="ARBA" id="ARBA00023163"/>
    </source>
</evidence>
<dbReference type="PROSITE" id="PS50045">
    <property type="entry name" value="SIGMA54_INTERACT_4"/>
    <property type="match status" value="1"/>
</dbReference>
<dbReference type="Gene3D" id="1.10.10.60">
    <property type="entry name" value="Homeodomain-like"/>
    <property type="match status" value="1"/>
</dbReference>
<organism evidence="7 8">
    <name type="scientific">Brevibacillus panacihumi W25</name>
    <dbReference type="NCBI Taxonomy" id="1408254"/>
    <lineage>
        <taxon>Bacteria</taxon>
        <taxon>Bacillati</taxon>
        <taxon>Bacillota</taxon>
        <taxon>Bacilli</taxon>
        <taxon>Bacillales</taxon>
        <taxon>Paenibacillaceae</taxon>
        <taxon>Brevibacillus</taxon>
    </lineage>
</organism>
<dbReference type="FunFam" id="3.40.50.300:FF:000006">
    <property type="entry name" value="DNA-binding transcriptional regulator NtrC"/>
    <property type="match status" value="1"/>
</dbReference>
<dbReference type="Gene3D" id="1.10.8.60">
    <property type="match status" value="1"/>
</dbReference>
<dbReference type="eggNOG" id="COG3829">
    <property type="taxonomic scope" value="Bacteria"/>
</dbReference>
<feature type="domain" description="Sigma-54 factor interaction" evidence="6">
    <location>
        <begin position="201"/>
        <end position="429"/>
    </location>
</feature>
<dbReference type="Pfam" id="PF00158">
    <property type="entry name" value="Sigma54_activat"/>
    <property type="match status" value="1"/>
</dbReference>
<keyword evidence="4" id="KW-0238">DNA-binding</keyword>
<evidence type="ECO:0000313" key="7">
    <source>
        <dbReference type="EMBL" id="EST56248.1"/>
    </source>
</evidence>
<dbReference type="SUPFAM" id="SSF52540">
    <property type="entry name" value="P-loop containing nucleoside triphosphate hydrolases"/>
    <property type="match status" value="1"/>
</dbReference>
<dbReference type="EMBL" id="AYJU01000001">
    <property type="protein sequence ID" value="EST56248.1"/>
    <property type="molecule type" value="Genomic_DNA"/>
</dbReference>
<keyword evidence="1" id="KW-0547">Nucleotide-binding</keyword>
<dbReference type="InterPro" id="IPR058031">
    <property type="entry name" value="AAA_lid_NorR"/>
</dbReference>
<dbReference type="PANTHER" id="PTHR32071">
    <property type="entry name" value="TRANSCRIPTIONAL REGULATORY PROTEIN"/>
    <property type="match status" value="1"/>
</dbReference>
<dbReference type="HOGENOM" id="CLU_000445_8_1_9"/>
<dbReference type="PROSITE" id="PS00688">
    <property type="entry name" value="SIGMA54_INTERACT_3"/>
    <property type="match status" value="1"/>
</dbReference>
<dbReference type="Pfam" id="PF08448">
    <property type="entry name" value="PAS_4"/>
    <property type="match status" value="1"/>
</dbReference>
<dbReference type="InterPro" id="IPR003593">
    <property type="entry name" value="AAA+_ATPase"/>
</dbReference>
<dbReference type="STRING" id="1408254.T458_02720"/>
<dbReference type="CDD" id="cd00009">
    <property type="entry name" value="AAA"/>
    <property type="match status" value="1"/>
</dbReference>
<dbReference type="InterPro" id="IPR025944">
    <property type="entry name" value="Sigma_54_int_dom_CS"/>
</dbReference>
<dbReference type="SUPFAM" id="SSF46689">
    <property type="entry name" value="Homeodomain-like"/>
    <property type="match status" value="1"/>
</dbReference>
<dbReference type="GO" id="GO:0005524">
    <property type="term" value="F:ATP binding"/>
    <property type="evidence" value="ECO:0007669"/>
    <property type="project" value="UniProtKB-KW"/>
</dbReference>
<evidence type="ECO:0000259" key="6">
    <source>
        <dbReference type="PROSITE" id="PS50045"/>
    </source>
</evidence>
<dbReference type="Pfam" id="PF02954">
    <property type="entry name" value="HTH_8"/>
    <property type="match status" value="1"/>
</dbReference>
<accession>V6ML92</accession>
<dbReference type="Gene3D" id="3.40.50.300">
    <property type="entry name" value="P-loop containing nucleotide triphosphate hydrolases"/>
    <property type="match status" value="1"/>
</dbReference>
<dbReference type="Pfam" id="PF25601">
    <property type="entry name" value="AAA_lid_14"/>
    <property type="match status" value="1"/>
</dbReference>
<sequence>MMPIHPTANTNPLKVLEQKFLAVQHAKYFCSKICLHSFFLCYDQVTRKGGEMAVSSPTNQPAADTLLRIYEQILNEINEGVHVIDASGMTILYNRKMTELEAMKRQDVLYKPLTEVFRFPDGQESTLLTCLQTGKGIRNTRQTYYNGKRKEITTINHTLPLVENGELIGAVEIANDVTKMERLIRENIQEKTGAVYSFADIIGNSAALQDAVANARRAARTSSSILVVGETGVGKELFVQSIHNASQRAARPFISQNCAALPDTLIEGLLFGTARGAFTGAIERPGLFEQAEGGTLFLDEINALSMPLQAKLLRALQEKTIRRIGDTNDRAIDVRIVAAMNEDPVEAIAHQRLRKDLFYRLGVVTLLVPPLRERKEDLPALVDSFTRKYNSLFQMEVTGVSPEVMQFFYQHDWPGNIRELQHLIEGAMNLMGEESLITLEHLPLPLLRRTPASIVPPAEPVYPMPEKEKSLKEVMEEYEASYIRHIVAKHDGNLSHAAHELQISRQSLQYRVKKLGLRRS</sequence>
<evidence type="ECO:0000256" key="1">
    <source>
        <dbReference type="ARBA" id="ARBA00022741"/>
    </source>
</evidence>
<comment type="caution">
    <text evidence="7">The sequence shown here is derived from an EMBL/GenBank/DDBJ whole genome shotgun (WGS) entry which is preliminary data.</text>
</comment>
<dbReference type="InterPro" id="IPR025943">
    <property type="entry name" value="Sigma_54_int_dom_ATP-bd_2"/>
</dbReference>
<dbReference type="PROSITE" id="PS00675">
    <property type="entry name" value="SIGMA54_INTERACT_1"/>
    <property type="match status" value="1"/>
</dbReference>
<name>V6ML92_9BACL</name>
<dbReference type="PRINTS" id="PR01590">
    <property type="entry name" value="HTHFIS"/>
</dbReference>
<keyword evidence="2" id="KW-0067">ATP-binding</keyword>
<dbReference type="NCBIfam" id="TIGR00229">
    <property type="entry name" value="sensory_box"/>
    <property type="match status" value="1"/>
</dbReference>
<proteinExistence type="predicted"/>
<dbReference type="GO" id="GO:0006355">
    <property type="term" value="P:regulation of DNA-templated transcription"/>
    <property type="evidence" value="ECO:0007669"/>
    <property type="project" value="InterPro"/>
</dbReference>
<protein>
    <submittedName>
        <fullName evidence="7">ATPase AAA</fullName>
    </submittedName>
</protein>
<reference evidence="7 8" key="1">
    <citation type="journal article" date="2014" name="Genome Announc.">
        <title>Draft Genome Sequence of Brevibacillus panacihumi Strain W25, a Halotolerant Hydrocarbon-Degrading Bacterium.</title>
        <authorList>
            <person name="Wang X."/>
            <person name="Jin D."/>
            <person name="Zhou L."/>
            <person name="Wu L."/>
            <person name="An W."/>
            <person name="Chen Y."/>
            <person name="Zhao L."/>
        </authorList>
    </citation>
    <scope>NUCLEOTIDE SEQUENCE [LARGE SCALE GENOMIC DNA]</scope>
    <source>
        <strain evidence="7 8">W25</strain>
    </source>
</reference>
<evidence type="ECO:0000256" key="2">
    <source>
        <dbReference type="ARBA" id="ARBA00022840"/>
    </source>
</evidence>
<gene>
    <name evidence="7" type="ORF">T458_02720</name>
</gene>
<dbReference type="GO" id="GO:0043565">
    <property type="term" value="F:sequence-specific DNA binding"/>
    <property type="evidence" value="ECO:0007669"/>
    <property type="project" value="InterPro"/>
</dbReference>
<dbReference type="PROSITE" id="PS00676">
    <property type="entry name" value="SIGMA54_INTERACT_2"/>
    <property type="match status" value="1"/>
</dbReference>
<dbReference type="AlphaFoldDB" id="V6ML92"/>
<keyword evidence="3" id="KW-0805">Transcription regulation</keyword>
<dbReference type="InterPro" id="IPR002197">
    <property type="entry name" value="HTH_Fis"/>
</dbReference>
<dbReference type="InterPro" id="IPR002078">
    <property type="entry name" value="Sigma_54_int"/>
</dbReference>
<dbReference type="InterPro" id="IPR009057">
    <property type="entry name" value="Homeodomain-like_sf"/>
</dbReference>
<dbReference type="InterPro" id="IPR025662">
    <property type="entry name" value="Sigma_54_int_dom_ATP-bd_1"/>
</dbReference>
<dbReference type="Gene3D" id="3.30.450.20">
    <property type="entry name" value="PAS domain"/>
    <property type="match status" value="1"/>
</dbReference>
<dbReference type="PANTHER" id="PTHR32071:SF74">
    <property type="entry name" value="TRANSCRIPTIONAL ACTIVATOR ROCR"/>
    <property type="match status" value="1"/>
</dbReference>
<dbReference type="InterPro" id="IPR000014">
    <property type="entry name" value="PAS"/>
</dbReference>
<dbReference type="SUPFAM" id="SSF55785">
    <property type="entry name" value="PYP-like sensor domain (PAS domain)"/>
    <property type="match status" value="1"/>
</dbReference>
<dbReference type="SMART" id="SM00382">
    <property type="entry name" value="AAA"/>
    <property type="match status" value="1"/>
</dbReference>
<dbReference type="InterPro" id="IPR027417">
    <property type="entry name" value="P-loop_NTPase"/>
</dbReference>
<dbReference type="PATRIC" id="fig|1408254.3.peg.555"/>
<dbReference type="InterPro" id="IPR035965">
    <property type="entry name" value="PAS-like_dom_sf"/>
</dbReference>
<evidence type="ECO:0000313" key="8">
    <source>
        <dbReference type="Proteomes" id="UP000017973"/>
    </source>
</evidence>
<evidence type="ECO:0000256" key="4">
    <source>
        <dbReference type="ARBA" id="ARBA00023125"/>
    </source>
</evidence>
<dbReference type="Proteomes" id="UP000017973">
    <property type="component" value="Unassembled WGS sequence"/>
</dbReference>